<proteinExistence type="predicted"/>
<dbReference type="OrthoDB" id="10472164at2759"/>
<reference evidence="4 5" key="2">
    <citation type="journal article" date="2010" name="Nucleic Acids Res.">
        <title>BeetleBase in 2010: revisions to provide comprehensive genomic information for Tribolium castaneum.</title>
        <authorList>
            <person name="Kim H.S."/>
            <person name="Murphy T."/>
            <person name="Xia J."/>
            <person name="Caragea D."/>
            <person name="Park Y."/>
            <person name="Beeman R.W."/>
            <person name="Lorenzen M.D."/>
            <person name="Butcher S."/>
            <person name="Manak J.R."/>
            <person name="Brown S.J."/>
        </authorList>
    </citation>
    <scope>GENOME REANNOTATION</scope>
    <source>
        <strain evidence="4 5">Georgia GA2</strain>
    </source>
</reference>
<evidence type="ECO:0000259" key="3">
    <source>
        <dbReference type="Pfam" id="PF14200"/>
    </source>
</evidence>
<dbReference type="CDD" id="cd00161">
    <property type="entry name" value="beta-trefoil_Ricin-like"/>
    <property type="match status" value="1"/>
</dbReference>
<name>A0A139WDT6_TRICA</name>
<feature type="signal peptide" evidence="2">
    <location>
        <begin position="1"/>
        <end position="20"/>
    </location>
</feature>
<dbReference type="AlphaFoldDB" id="A0A139WDT6"/>
<evidence type="ECO:0000256" key="1">
    <source>
        <dbReference type="SAM" id="MobiDB-lite"/>
    </source>
</evidence>
<feature type="compositionally biased region" description="Basic and acidic residues" evidence="1">
    <location>
        <begin position="42"/>
        <end position="60"/>
    </location>
</feature>
<feature type="chain" id="PRO_5007299793" description="Ricin B lectin domain-containing protein" evidence="2">
    <location>
        <begin position="21"/>
        <end position="225"/>
    </location>
</feature>
<feature type="domain" description="Ricin B lectin" evidence="3">
    <location>
        <begin position="125"/>
        <end position="180"/>
    </location>
</feature>
<evidence type="ECO:0000256" key="2">
    <source>
        <dbReference type="SAM" id="SignalP"/>
    </source>
</evidence>
<organism evidence="4 5">
    <name type="scientific">Tribolium castaneum</name>
    <name type="common">Red flour beetle</name>
    <dbReference type="NCBI Taxonomy" id="7070"/>
    <lineage>
        <taxon>Eukaryota</taxon>
        <taxon>Metazoa</taxon>
        <taxon>Ecdysozoa</taxon>
        <taxon>Arthropoda</taxon>
        <taxon>Hexapoda</taxon>
        <taxon>Insecta</taxon>
        <taxon>Pterygota</taxon>
        <taxon>Neoptera</taxon>
        <taxon>Endopterygota</taxon>
        <taxon>Coleoptera</taxon>
        <taxon>Polyphaga</taxon>
        <taxon>Cucujiformia</taxon>
        <taxon>Tenebrionidae</taxon>
        <taxon>Tenebrionidae incertae sedis</taxon>
        <taxon>Tribolium</taxon>
    </lineage>
</organism>
<dbReference type="PROSITE" id="PS50231">
    <property type="entry name" value="RICIN_B_LECTIN"/>
    <property type="match status" value="1"/>
</dbReference>
<dbReference type="SUPFAM" id="SSF50370">
    <property type="entry name" value="Ricin B-like lectins"/>
    <property type="match status" value="1"/>
</dbReference>
<evidence type="ECO:0000313" key="5">
    <source>
        <dbReference type="Proteomes" id="UP000007266"/>
    </source>
</evidence>
<dbReference type="EMBL" id="KQ971357">
    <property type="protein sequence ID" value="KYB26100.1"/>
    <property type="molecule type" value="Genomic_DNA"/>
</dbReference>
<dbReference type="Pfam" id="PF14200">
    <property type="entry name" value="RicinB_lectin_2"/>
    <property type="match status" value="1"/>
</dbReference>
<accession>A0A139WDT6</accession>
<dbReference type="KEGG" id="tca:103313787"/>
<gene>
    <name evidence="4" type="primary">AUGUSTUS-3.0.2_33969</name>
    <name evidence="4" type="ORF">TcasGA2_TC033969</name>
</gene>
<dbReference type="InterPro" id="IPR000772">
    <property type="entry name" value="Ricin_B_lectin"/>
</dbReference>
<evidence type="ECO:0000313" key="4">
    <source>
        <dbReference type="EMBL" id="KYB26100.1"/>
    </source>
</evidence>
<keyword evidence="2" id="KW-0732">Signal</keyword>
<protein>
    <recommendedName>
        <fullName evidence="3">Ricin B lectin domain-containing protein</fullName>
    </recommendedName>
</protein>
<sequence>MNSNCVVLLFFGVAVIASNSVAIEQPKAESSLKNAVQPISKPEPREEAKPKSADQPKSDAKNAVQANKTKIVTTDALGPINTIQPRMECSPHNGHYFMIKNPQTGLVLNACEKDIKLERPAKTQSQMWTLQMAGFGKFYFVNRATGNVLDIQGGGRAGARLITYPKHCGPNQQWYIHNCGQIASVIKDLVVGIEVIRGGNLCGSRALIATSRRGSQNQVFEFVPV</sequence>
<feature type="region of interest" description="Disordered" evidence="1">
    <location>
        <begin position="27"/>
        <end position="66"/>
    </location>
</feature>
<keyword evidence="5" id="KW-1185">Reference proteome</keyword>
<reference evidence="4 5" key="1">
    <citation type="journal article" date="2008" name="Nature">
        <title>The genome of the model beetle and pest Tribolium castaneum.</title>
        <authorList>
            <consortium name="Tribolium Genome Sequencing Consortium"/>
            <person name="Richards S."/>
            <person name="Gibbs R.A."/>
            <person name="Weinstock G.M."/>
            <person name="Brown S.J."/>
            <person name="Denell R."/>
            <person name="Beeman R.W."/>
            <person name="Gibbs R."/>
            <person name="Beeman R.W."/>
            <person name="Brown S.J."/>
            <person name="Bucher G."/>
            <person name="Friedrich M."/>
            <person name="Grimmelikhuijzen C.J."/>
            <person name="Klingler M."/>
            <person name="Lorenzen M."/>
            <person name="Richards S."/>
            <person name="Roth S."/>
            <person name="Schroder R."/>
            <person name="Tautz D."/>
            <person name="Zdobnov E.M."/>
            <person name="Muzny D."/>
            <person name="Gibbs R.A."/>
            <person name="Weinstock G.M."/>
            <person name="Attaway T."/>
            <person name="Bell S."/>
            <person name="Buhay C.J."/>
            <person name="Chandrabose M.N."/>
            <person name="Chavez D."/>
            <person name="Clerk-Blankenburg K.P."/>
            <person name="Cree A."/>
            <person name="Dao M."/>
            <person name="Davis C."/>
            <person name="Chacko J."/>
            <person name="Dinh H."/>
            <person name="Dugan-Rocha S."/>
            <person name="Fowler G."/>
            <person name="Garner T.T."/>
            <person name="Garnes J."/>
            <person name="Gnirke A."/>
            <person name="Hawes A."/>
            <person name="Hernandez J."/>
            <person name="Hines S."/>
            <person name="Holder M."/>
            <person name="Hume J."/>
            <person name="Jhangiani S.N."/>
            <person name="Joshi V."/>
            <person name="Khan Z.M."/>
            <person name="Jackson L."/>
            <person name="Kovar C."/>
            <person name="Kowis A."/>
            <person name="Lee S."/>
            <person name="Lewis L.R."/>
            <person name="Margolis J."/>
            <person name="Morgan M."/>
            <person name="Nazareth L.V."/>
            <person name="Nguyen N."/>
            <person name="Okwuonu G."/>
            <person name="Parker D."/>
            <person name="Richards S."/>
            <person name="Ruiz S.J."/>
            <person name="Santibanez J."/>
            <person name="Savard J."/>
            <person name="Scherer S.E."/>
            <person name="Schneider B."/>
            <person name="Sodergren E."/>
            <person name="Tautz D."/>
            <person name="Vattahil S."/>
            <person name="Villasana D."/>
            <person name="White C.S."/>
            <person name="Wright R."/>
            <person name="Park Y."/>
            <person name="Beeman R.W."/>
            <person name="Lord J."/>
            <person name="Oppert B."/>
            <person name="Lorenzen M."/>
            <person name="Brown S."/>
            <person name="Wang L."/>
            <person name="Savard J."/>
            <person name="Tautz D."/>
            <person name="Richards S."/>
            <person name="Weinstock G."/>
            <person name="Gibbs R.A."/>
            <person name="Liu Y."/>
            <person name="Worley K."/>
            <person name="Weinstock G."/>
            <person name="Elsik C.G."/>
            <person name="Reese J.T."/>
            <person name="Elhaik E."/>
            <person name="Landan G."/>
            <person name="Graur D."/>
            <person name="Arensburger P."/>
            <person name="Atkinson P."/>
            <person name="Beeman R.W."/>
            <person name="Beidler J."/>
            <person name="Brown S.J."/>
            <person name="Demuth J.P."/>
            <person name="Drury D.W."/>
            <person name="Du Y.Z."/>
            <person name="Fujiwara H."/>
            <person name="Lorenzen M."/>
            <person name="Maselli V."/>
            <person name="Osanai M."/>
            <person name="Park Y."/>
            <person name="Robertson H.M."/>
            <person name="Tu Z."/>
            <person name="Wang J.J."/>
            <person name="Wang S."/>
            <person name="Richards S."/>
            <person name="Song H."/>
            <person name="Zhang L."/>
            <person name="Sodergren E."/>
            <person name="Werner D."/>
            <person name="Stanke M."/>
            <person name="Morgenstern B."/>
            <person name="Solovyev V."/>
            <person name="Kosarev P."/>
            <person name="Brown G."/>
            <person name="Chen H.C."/>
            <person name="Ermolaeva O."/>
            <person name="Hlavina W."/>
            <person name="Kapustin Y."/>
            <person name="Kiryutin B."/>
            <person name="Kitts P."/>
            <person name="Maglott D."/>
            <person name="Pruitt K."/>
            <person name="Sapojnikov V."/>
            <person name="Souvorov A."/>
            <person name="Mackey A.J."/>
            <person name="Waterhouse R.M."/>
            <person name="Wyder S."/>
            <person name="Zdobnov E.M."/>
            <person name="Zdobnov E.M."/>
            <person name="Wyder S."/>
            <person name="Kriventseva E.V."/>
            <person name="Kadowaki T."/>
            <person name="Bork P."/>
            <person name="Aranda M."/>
            <person name="Bao R."/>
            <person name="Beermann A."/>
            <person name="Berns N."/>
            <person name="Bolognesi R."/>
            <person name="Bonneton F."/>
            <person name="Bopp D."/>
            <person name="Brown S.J."/>
            <person name="Bucher G."/>
            <person name="Butts T."/>
            <person name="Chaumot A."/>
            <person name="Denell R.E."/>
            <person name="Ferrier D.E."/>
            <person name="Friedrich M."/>
            <person name="Gordon C.M."/>
            <person name="Jindra M."/>
            <person name="Klingler M."/>
            <person name="Lan Q."/>
            <person name="Lattorff H.M."/>
            <person name="Laudet V."/>
            <person name="von Levetsow C."/>
            <person name="Liu Z."/>
            <person name="Lutz R."/>
            <person name="Lynch J.A."/>
            <person name="da Fonseca R.N."/>
            <person name="Posnien N."/>
            <person name="Reuter R."/>
            <person name="Roth S."/>
            <person name="Savard J."/>
            <person name="Schinko J.B."/>
            <person name="Schmitt C."/>
            <person name="Schoppmeier M."/>
            <person name="Schroder R."/>
            <person name="Shippy T.D."/>
            <person name="Simonnet F."/>
            <person name="Marques-Souza H."/>
            <person name="Tautz D."/>
            <person name="Tomoyasu Y."/>
            <person name="Trauner J."/>
            <person name="Van der Zee M."/>
            <person name="Vervoort M."/>
            <person name="Wittkopp N."/>
            <person name="Wimmer E.A."/>
            <person name="Yang X."/>
            <person name="Jones A.K."/>
            <person name="Sattelle D.B."/>
            <person name="Ebert P.R."/>
            <person name="Nelson D."/>
            <person name="Scott J.G."/>
            <person name="Beeman R.W."/>
            <person name="Muthukrishnan S."/>
            <person name="Kramer K.J."/>
            <person name="Arakane Y."/>
            <person name="Beeman R.W."/>
            <person name="Zhu Q."/>
            <person name="Hogenkamp D."/>
            <person name="Dixit R."/>
            <person name="Oppert B."/>
            <person name="Jiang H."/>
            <person name="Zou Z."/>
            <person name="Marshall J."/>
            <person name="Elpidina E."/>
            <person name="Vinokurov K."/>
            <person name="Oppert C."/>
            <person name="Zou Z."/>
            <person name="Evans J."/>
            <person name="Lu Z."/>
            <person name="Zhao P."/>
            <person name="Sumathipala N."/>
            <person name="Altincicek B."/>
            <person name="Vilcinskas A."/>
            <person name="Williams M."/>
            <person name="Hultmark D."/>
            <person name="Hetru C."/>
            <person name="Jiang H."/>
            <person name="Grimmelikhuijzen C.J."/>
            <person name="Hauser F."/>
            <person name="Cazzamali G."/>
            <person name="Williamson M."/>
            <person name="Park Y."/>
            <person name="Li B."/>
            <person name="Tanaka Y."/>
            <person name="Predel R."/>
            <person name="Neupert S."/>
            <person name="Schachtner J."/>
            <person name="Verleyen P."/>
            <person name="Raible F."/>
            <person name="Bork P."/>
            <person name="Friedrich M."/>
            <person name="Walden K.K."/>
            <person name="Robertson H.M."/>
            <person name="Angeli S."/>
            <person name="Foret S."/>
            <person name="Bucher G."/>
            <person name="Schuetz S."/>
            <person name="Maleszka R."/>
            <person name="Wimmer E.A."/>
            <person name="Beeman R.W."/>
            <person name="Lorenzen M."/>
            <person name="Tomoyasu Y."/>
            <person name="Miller S.C."/>
            <person name="Grossmann D."/>
            <person name="Bucher G."/>
        </authorList>
    </citation>
    <scope>NUCLEOTIDE SEQUENCE [LARGE SCALE GENOMIC DNA]</scope>
    <source>
        <strain evidence="4 5">Georgia GA2</strain>
    </source>
</reference>
<dbReference type="Proteomes" id="UP000007266">
    <property type="component" value="Linkage group 8"/>
</dbReference>
<dbReference type="InParanoid" id="A0A139WDT6"/>
<dbReference type="InterPro" id="IPR035992">
    <property type="entry name" value="Ricin_B-like_lectins"/>
</dbReference>
<dbReference type="Gene3D" id="2.80.10.50">
    <property type="match status" value="1"/>
</dbReference>